<dbReference type="SUPFAM" id="SSF48726">
    <property type="entry name" value="Immunoglobulin"/>
    <property type="match status" value="1"/>
</dbReference>
<dbReference type="Proteomes" id="UP000694523">
    <property type="component" value="Unplaced"/>
</dbReference>
<dbReference type="InterPro" id="IPR007110">
    <property type="entry name" value="Ig-like_dom"/>
</dbReference>
<sequence>MSYDISRHSACSTAGPPPSRWQLTPLFGICAAEVVVDRGQNVTLRCSYKVSSSGPLSSSKPLIFSDGHRVTERVSERYLLLGRLDQGDVSLTILSVSVEDAGTYGCKVDKPGLNNDQKHHHQTGVHEHIHILGERELNALYYCLMNETMNSIPVLFTFVQ</sequence>
<dbReference type="GO" id="GO:0060097">
    <property type="term" value="P:cytoskeletal rearrangement involved in phagocytosis, engulfment"/>
    <property type="evidence" value="ECO:0007669"/>
    <property type="project" value="TreeGrafter"/>
</dbReference>
<feature type="domain" description="Ig-like" evidence="1">
    <location>
        <begin position="25"/>
        <end position="108"/>
    </location>
</feature>
<evidence type="ECO:0000259" key="1">
    <source>
        <dbReference type="PROSITE" id="PS50835"/>
    </source>
</evidence>
<dbReference type="PANTHER" id="PTHR46608:SF3">
    <property type="entry name" value="T-CELL IMMUNOGLOBULIN AND MUCIN DOMAIN-CONTAINING PROTEIN 4"/>
    <property type="match status" value="1"/>
</dbReference>
<dbReference type="Ensembl" id="ENSNMLT00000037310.1">
    <property type="protein sequence ID" value="ENSNMLP00000033489.1"/>
    <property type="gene ID" value="ENSNMLG00000020924.1"/>
</dbReference>
<dbReference type="GO" id="GO:0043277">
    <property type="term" value="P:apoptotic cell clearance"/>
    <property type="evidence" value="ECO:0007669"/>
    <property type="project" value="TreeGrafter"/>
</dbReference>
<dbReference type="InterPro" id="IPR013106">
    <property type="entry name" value="Ig_V-set"/>
</dbReference>
<organism evidence="2 3">
    <name type="scientific">Neogobius melanostomus</name>
    <name type="common">round goby</name>
    <dbReference type="NCBI Taxonomy" id="47308"/>
    <lineage>
        <taxon>Eukaryota</taxon>
        <taxon>Metazoa</taxon>
        <taxon>Chordata</taxon>
        <taxon>Craniata</taxon>
        <taxon>Vertebrata</taxon>
        <taxon>Euteleostomi</taxon>
        <taxon>Actinopterygii</taxon>
        <taxon>Neopterygii</taxon>
        <taxon>Teleostei</taxon>
        <taxon>Neoteleostei</taxon>
        <taxon>Acanthomorphata</taxon>
        <taxon>Gobiaria</taxon>
        <taxon>Gobiiformes</taxon>
        <taxon>Gobioidei</taxon>
        <taxon>Gobiidae</taxon>
        <taxon>Benthophilinae</taxon>
        <taxon>Neogobiini</taxon>
        <taxon>Neogobius</taxon>
    </lineage>
</organism>
<reference evidence="2" key="2">
    <citation type="submission" date="2025-09" db="UniProtKB">
        <authorList>
            <consortium name="Ensembl"/>
        </authorList>
    </citation>
    <scope>IDENTIFICATION</scope>
</reference>
<evidence type="ECO:0000313" key="2">
    <source>
        <dbReference type="Ensembl" id="ENSNMLP00000033489.1"/>
    </source>
</evidence>
<dbReference type="PROSITE" id="PS50835">
    <property type="entry name" value="IG_LIKE"/>
    <property type="match status" value="1"/>
</dbReference>
<dbReference type="Pfam" id="PF07686">
    <property type="entry name" value="V-set"/>
    <property type="match status" value="1"/>
</dbReference>
<dbReference type="InterPro" id="IPR036179">
    <property type="entry name" value="Ig-like_dom_sf"/>
</dbReference>
<dbReference type="GO" id="GO:0001786">
    <property type="term" value="F:phosphatidylserine binding"/>
    <property type="evidence" value="ECO:0007669"/>
    <property type="project" value="TreeGrafter"/>
</dbReference>
<evidence type="ECO:0000313" key="3">
    <source>
        <dbReference type="Proteomes" id="UP000694523"/>
    </source>
</evidence>
<proteinExistence type="predicted"/>
<dbReference type="InterPro" id="IPR003599">
    <property type="entry name" value="Ig_sub"/>
</dbReference>
<protein>
    <recommendedName>
        <fullName evidence="1">Ig-like domain-containing protein</fullName>
    </recommendedName>
</protein>
<dbReference type="AlphaFoldDB" id="A0A8C6UDA6"/>
<reference evidence="2" key="1">
    <citation type="submission" date="2025-08" db="UniProtKB">
        <authorList>
            <consortium name="Ensembl"/>
        </authorList>
    </citation>
    <scope>IDENTIFICATION</scope>
</reference>
<keyword evidence="3" id="KW-1185">Reference proteome</keyword>
<dbReference type="PANTHER" id="PTHR46608">
    <property type="entry name" value="T-CELL IMMUNOGLOBULIN AND MUCIN DOMAIN-CONTAINING PROTEIN 4"/>
    <property type="match status" value="1"/>
</dbReference>
<dbReference type="InterPro" id="IPR013783">
    <property type="entry name" value="Ig-like_fold"/>
</dbReference>
<name>A0A8C6UDA6_9GOBI</name>
<dbReference type="Gene3D" id="2.60.40.10">
    <property type="entry name" value="Immunoglobulins"/>
    <property type="match status" value="1"/>
</dbReference>
<dbReference type="SMART" id="SM00409">
    <property type="entry name" value="IG"/>
    <property type="match status" value="1"/>
</dbReference>
<accession>A0A8C6UDA6</accession>